<feature type="transmembrane region" description="Helical" evidence="7">
    <location>
        <begin position="75"/>
        <end position="94"/>
    </location>
</feature>
<reference evidence="8 9" key="1">
    <citation type="journal article" date="2014" name="Nat. Commun.">
        <title>Klebsormidium flaccidum genome reveals primary factors for plant terrestrial adaptation.</title>
        <authorList>
            <person name="Hori K."/>
            <person name="Maruyama F."/>
            <person name="Fujisawa T."/>
            <person name="Togashi T."/>
            <person name="Yamamoto N."/>
            <person name="Seo M."/>
            <person name="Sato S."/>
            <person name="Yamada T."/>
            <person name="Mori H."/>
            <person name="Tajima N."/>
            <person name="Moriyama T."/>
            <person name="Ikeuchi M."/>
            <person name="Watanabe M."/>
            <person name="Wada H."/>
            <person name="Kobayashi K."/>
            <person name="Saito M."/>
            <person name="Masuda T."/>
            <person name="Sasaki-Sekimoto Y."/>
            <person name="Mashiguchi K."/>
            <person name="Awai K."/>
            <person name="Shimojima M."/>
            <person name="Masuda S."/>
            <person name="Iwai M."/>
            <person name="Nobusawa T."/>
            <person name="Narise T."/>
            <person name="Kondo S."/>
            <person name="Saito H."/>
            <person name="Sato R."/>
            <person name="Murakawa M."/>
            <person name="Ihara Y."/>
            <person name="Oshima-Yamada Y."/>
            <person name="Ohtaka K."/>
            <person name="Satoh M."/>
            <person name="Sonobe K."/>
            <person name="Ishii M."/>
            <person name="Ohtani R."/>
            <person name="Kanamori-Sato M."/>
            <person name="Honoki R."/>
            <person name="Miyazaki D."/>
            <person name="Mochizuki H."/>
            <person name="Umetsu J."/>
            <person name="Higashi K."/>
            <person name="Shibata D."/>
            <person name="Kamiya Y."/>
            <person name="Sato N."/>
            <person name="Nakamura Y."/>
            <person name="Tabata S."/>
            <person name="Ida S."/>
            <person name="Kurokawa K."/>
            <person name="Ohta H."/>
        </authorList>
    </citation>
    <scope>NUCLEOTIDE SEQUENCE [LARGE SCALE GENOMIC DNA]</scope>
    <source>
        <strain evidence="8 9">NIES-2285</strain>
    </source>
</reference>
<evidence type="ECO:0000256" key="5">
    <source>
        <dbReference type="ARBA" id="ARBA00022989"/>
    </source>
</evidence>
<name>A0A1Y1IFQ1_KLENI</name>
<feature type="transmembrane region" description="Helical" evidence="7">
    <location>
        <begin position="133"/>
        <end position="155"/>
    </location>
</feature>
<evidence type="ECO:0000256" key="2">
    <source>
        <dbReference type="ARBA" id="ARBA00006595"/>
    </source>
</evidence>
<dbReference type="Pfam" id="PF07690">
    <property type="entry name" value="MFS_1"/>
    <property type="match status" value="1"/>
</dbReference>
<feature type="transmembrane region" description="Helical" evidence="7">
    <location>
        <begin position="446"/>
        <end position="464"/>
    </location>
</feature>
<dbReference type="InterPro" id="IPR052599">
    <property type="entry name" value="SLC43A_AATransporter"/>
</dbReference>
<feature type="transmembrane region" description="Helical" evidence="7">
    <location>
        <begin position="50"/>
        <end position="68"/>
    </location>
</feature>
<evidence type="ECO:0000256" key="1">
    <source>
        <dbReference type="ARBA" id="ARBA00004141"/>
    </source>
</evidence>
<dbReference type="PANTHER" id="PTHR20772">
    <property type="entry name" value="PROTEIN FMP42"/>
    <property type="match status" value="1"/>
</dbReference>
<dbReference type="OrthoDB" id="2020765at2759"/>
<dbReference type="Proteomes" id="UP000054558">
    <property type="component" value="Unassembled WGS sequence"/>
</dbReference>
<dbReference type="InterPro" id="IPR011701">
    <property type="entry name" value="MFS"/>
</dbReference>
<comment type="subcellular location">
    <subcellularLocation>
        <location evidence="1">Membrane</location>
        <topology evidence="1">Multi-pass membrane protein</topology>
    </subcellularLocation>
</comment>
<dbReference type="GO" id="GO:0022857">
    <property type="term" value="F:transmembrane transporter activity"/>
    <property type="evidence" value="ECO:0007669"/>
    <property type="project" value="InterPro"/>
</dbReference>
<feature type="transmembrane region" description="Helical" evidence="7">
    <location>
        <begin position="387"/>
        <end position="404"/>
    </location>
</feature>
<feature type="transmembrane region" description="Helical" evidence="7">
    <location>
        <begin position="167"/>
        <end position="185"/>
    </location>
</feature>
<dbReference type="InterPro" id="IPR036259">
    <property type="entry name" value="MFS_trans_sf"/>
</dbReference>
<keyword evidence="9" id="KW-1185">Reference proteome</keyword>
<keyword evidence="3" id="KW-0813">Transport</keyword>
<dbReference type="GO" id="GO:0016020">
    <property type="term" value="C:membrane"/>
    <property type="evidence" value="ECO:0007669"/>
    <property type="project" value="UniProtKB-SubCell"/>
</dbReference>
<accession>A0A1Y1IFQ1</accession>
<feature type="transmembrane region" description="Helical" evidence="7">
    <location>
        <begin position="476"/>
        <end position="498"/>
    </location>
</feature>
<feature type="transmembrane region" description="Helical" evidence="7">
    <location>
        <begin position="416"/>
        <end position="434"/>
    </location>
</feature>
<keyword evidence="4 7" id="KW-0812">Transmembrane</keyword>
<dbReference type="EMBL" id="DF237270">
    <property type="protein sequence ID" value="GAQ86928.1"/>
    <property type="molecule type" value="Genomic_DNA"/>
</dbReference>
<comment type="similarity">
    <text evidence="2">Belongs to the SLC43A transporter (TC 2.A.1.44) family.</text>
</comment>
<proteinExistence type="inferred from homology"/>
<keyword evidence="5 7" id="KW-1133">Transmembrane helix</keyword>
<evidence type="ECO:0000256" key="4">
    <source>
        <dbReference type="ARBA" id="ARBA00022692"/>
    </source>
</evidence>
<dbReference type="AlphaFoldDB" id="A0A1Y1IFQ1"/>
<evidence type="ECO:0000313" key="8">
    <source>
        <dbReference type="EMBL" id="GAQ86928.1"/>
    </source>
</evidence>
<sequence>MIYSISASGIVFGYSGLYDVLLFEVKAFSEYCEDGKSPCPAQLDRLSRMYTIGATTISGCAFVVGLFLDYAGPRITVCLGSLLLAGGLLAVAFAQEISSSFYYLGFFLMSVGGPCIFNSTYSFGELFPSQSAGIIGALSTGFNSSTVVFCIFGAVIHTFDVSLKSVFIAYTVMPVIVFISSVLLFPDQPFESSSKDDGDRARFNGELHRVWTITMTEGKYPADVEGPNGQIAGADYGRLSLDEAGLEAPLLVKGALTGELPPELSYSGETSASAPPRKKLFRRRSFRFDDGPPDIYNSAFSKQINSSVYWSMALVTAYIVLRVNYYIETLYEQLLYTARLQYPGDIDAAREAASYYTTVFNYLLPPGGLAMIPVVGFVLVEWGFAPSFLIIAILHMLFCLVNAFDRPPIQLQVVAFALYAMVRPFLFGSMAAYIGRLFGFKNFGKLYGLMRVMGSLAVSLEYPLQLLSIHTFEGRYIYVNMGFIFIGLLLFAYPVFLWKKVFYGNFLRPPLVKLQSIEE</sequence>
<dbReference type="SUPFAM" id="SSF103473">
    <property type="entry name" value="MFS general substrate transporter"/>
    <property type="match status" value="1"/>
</dbReference>
<dbReference type="Gene3D" id="1.20.1250.20">
    <property type="entry name" value="MFS general substrate transporter like domains"/>
    <property type="match status" value="1"/>
</dbReference>
<organism evidence="8 9">
    <name type="scientific">Klebsormidium nitens</name>
    <name type="common">Green alga</name>
    <name type="synonym">Ulothrix nitens</name>
    <dbReference type="NCBI Taxonomy" id="105231"/>
    <lineage>
        <taxon>Eukaryota</taxon>
        <taxon>Viridiplantae</taxon>
        <taxon>Streptophyta</taxon>
        <taxon>Klebsormidiophyceae</taxon>
        <taxon>Klebsormidiales</taxon>
        <taxon>Klebsormidiaceae</taxon>
        <taxon>Klebsormidium</taxon>
    </lineage>
</organism>
<feature type="transmembrane region" description="Helical" evidence="7">
    <location>
        <begin position="100"/>
        <end position="121"/>
    </location>
</feature>
<dbReference type="OMA" id="LQMIRMN"/>
<protein>
    <submittedName>
        <fullName evidence="8">Major facilitator superfamily protein</fullName>
    </submittedName>
</protein>
<evidence type="ECO:0000313" key="9">
    <source>
        <dbReference type="Proteomes" id="UP000054558"/>
    </source>
</evidence>
<feature type="transmembrane region" description="Helical" evidence="7">
    <location>
        <begin position="359"/>
        <end position="380"/>
    </location>
</feature>
<keyword evidence="6 7" id="KW-0472">Membrane</keyword>
<evidence type="ECO:0000256" key="6">
    <source>
        <dbReference type="ARBA" id="ARBA00023136"/>
    </source>
</evidence>
<gene>
    <name evidence="8" type="ORF">KFL_003210040</name>
</gene>
<evidence type="ECO:0000256" key="3">
    <source>
        <dbReference type="ARBA" id="ARBA00022448"/>
    </source>
</evidence>
<evidence type="ECO:0000256" key="7">
    <source>
        <dbReference type="SAM" id="Phobius"/>
    </source>
</evidence>
<dbReference type="PANTHER" id="PTHR20772:SF2">
    <property type="entry name" value="PROTEIN FMP42"/>
    <property type="match status" value="1"/>
</dbReference>